<dbReference type="CDD" id="cd17321">
    <property type="entry name" value="MFS_MMR_MDR_like"/>
    <property type="match status" value="1"/>
</dbReference>
<dbReference type="AlphaFoldDB" id="A0A840EUA7"/>
<dbReference type="InterPro" id="IPR036259">
    <property type="entry name" value="MFS_trans_sf"/>
</dbReference>
<feature type="transmembrane region" description="Helical" evidence="7">
    <location>
        <begin position="304"/>
        <end position="326"/>
    </location>
</feature>
<feature type="transmembrane region" description="Helical" evidence="7">
    <location>
        <begin position="482"/>
        <end position="500"/>
    </location>
</feature>
<feature type="transmembrane region" description="Helical" evidence="7">
    <location>
        <begin position="171"/>
        <end position="192"/>
    </location>
</feature>
<evidence type="ECO:0000256" key="7">
    <source>
        <dbReference type="SAM" id="Phobius"/>
    </source>
</evidence>
<sequence length="511" mass="52401">MTAATTVPNLSSRRAWAATAVLSASLLVVTMDMTILNIALPTMSRDLRPSGQQLLWIVDVYSLVLAGLLVAASSVADRWGRKRALLTGYLVFAVASLLVLVADSAGQVIAIRAALGIGGALIMPTTLSVIRTIFADARQRAKALAIWSAIAGLGAAVGPLVGGFLLEHLSWHAAFLVNVPLMVVAVIAGAFLLPESRSPSPGTWDWTTIVLSFGGMVALMWSIKKFGKESSLAVPSAWAVFVIAVLVLTVFVRRSLRQADPMLDIGLFRIRPFTGGITAALGSMFAMGAALLLLAQWLQSVDGSSAIATGLKLLPLAVASAVASLIAPRAAEAIGPRAVLAGSITSAGIGMIVLFVVPGDLGYGTVVASLVLVGAGIGSLAVGSVLIMSGSPEHRAGNAAAMEETSYEVGSVLGVAILGSIASVVYRAQLDSSSQVEALPSAVMDPARESIGAAVDVAEQAGLPQLADVAGHAFTESMQTTSLIGGGIMVAVAVIVWFVVPKGTTLEPAEH</sequence>
<keyword evidence="6 7" id="KW-0472">Membrane</keyword>
<keyword evidence="10" id="KW-1185">Reference proteome</keyword>
<evidence type="ECO:0000256" key="2">
    <source>
        <dbReference type="ARBA" id="ARBA00022448"/>
    </source>
</evidence>
<name>A0A840EUA7_9ACTN</name>
<feature type="transmembrane region" description="Helical" evidence="7">
    <location>
        <begin position="273"/>
        <end position="298"/>
    </location>
</feature>
<feature type="domain" description="Major facilitator superfamily (MFS) profile" evidence="8">
    <location>
        <begin position="18"/>
        <end position="504"/>
    </location>
</feature>
<dbReference type="InterPro" id="IPR020846">
    <property type="entry name" value="MFS_dom"/>
</dbReference>
<dbReference type="GO" id="GO:0022857">
    <property type="term" value="F:transmembrane transporter activity"/>
    <property type="evidence" value="ECO:0007669"/>
    <property type="project" value="InterPro"/>
</dbReference>
<keyword evidence="3" id="KW-1003">Cell membrane</keyword>
<dbReference type="Pfam" id="PF07690">
    <property type="entry name" value="MFS_1"/>
    <property type="match status" value="1"/>
</dbReference>
<evidence type="ECO:0000259" key="8">
    <source>
        <dbReference type="PROSITE" id="PS50850"/>
    </source>
</evidence>
<dbReference type="SUPFAM" id="SSF103473">
    <property type="entry name" value="MFS general substrate transporter"/>
    <property type="match status" value="1"/>
</dbReference>
<feature type="transmembrane region" description="Helical" evidence="7">
    <location>
        <begin position="338"/>
        <end position="357"/>
    </location>
</feature>
<evidence type="ECO:0000256" key="6">
    <source>
        <dbReference type="ARBA" id="ARBA00023136"/>
    </source>
</evidence>
<feature type="transmembrane region" description="Helical" evidence="7">
    <location>
        <begin position="143"/>
        <end position="165"/>
    </location>
</feature>
<dbReference type="PRINTS" id="PR01036">
    <property type="entry name" value="TCRTETB"/>
</dbReference>
<keyword evidence="4 7" id="KW-0812">Transmembrane</keyword>
<keyword evidence="5 7" id="KW-1133">Transmembrane helix</keyword>
<feature type="transmembrane region" description="Helical" evidence="7">
    <location>
        <begin position="20"/>
        <end position="41"/>
    </location>
</feature>
<comment type="caution">
    <text evidence="9">The sequence shown here is derived from an EMBL/GenBank/DDBJ whole genome shotgun (WGS) entry which is preliminary data.</text>
</comment>
<keyword evidence="2" id="KW-0813">Transport</keyword>
<dbReference type="Gene3D" id="1.20.1250.20">
    <property type="entry name" value="MFS general substrate transporter like domains"/>
    <property type="match status" value="1"/>
</dbReference>
<dbReference type="PROSITE" id="PS50850">
    <property type="entry name" value="MFS"/>
    <property type="match status" value="1"/>
</dbReference>
<feature type="transmembrane region" description="Helical" evidence="7">
    <location>
        <begin position="84"/>
        <end position="102"/>
    </location>
</feature>
<dbReference type="GO" id="GO:0005886">
    <property type="term" value="C:plasma membrane"/>
    <property type="evidence" value="ECO:0007669"/>
    <property type="project" value="UniProtKB-SubCell"/>
</dbReference>
<evidence type="ECO:0000256" key="4">
    <source>
        <dbReference type="ARBA" id="ARBA00022692"/>
    </source>
</evidence>
<dbReference type="InterPro" id="IPR011701">
    <property type="entry name" value="MFS"/>
</dbReference>
<evidence type="ECO:0000256" key="5">
    <source>
        <dbReference type="ARBA" id="ARBA00022989"/>
    </source>
</evidence>
<feature type="transmembrane region" description="Helical" evidence="7">
    <location>
        <begin position="235"/>
        <end position="252"/>
    </location>
</feature>
<feature type="transmembrane region" description="Helical" evidence="7">
    <location>
        <begin position="108"/>
        <end position="131"/>
    </location>
</feature>
<evidence type="ECO:0000313" key="10">
    <source>
        <dbReference type="Proteomes" id="UP000551501"/>
    </source>
</evidence>
<accession>A0A840EUA7</accession>
<feature type="transmembrane region" description="Helical" evidence="7">
    <location>
        <begin position="204"/>
        <end position="223"/>
    </location>
</feature>
<dbReference type="Gene3D" id="1.20.1720.10">
    <property type="entry name" value="Multidrug resistance protein D"/>
    <property type="match status" value="1"/>
</dbReference>
<dbReference type="PANTHER" id="PTHR42718:SF47">
    <property type="entry name" value="METHYL VIOLOGEN RESISTANCE PROTEIN SMVA"/>
    <property type="match status" value="1"/>
</dbReference>
<protein>
    <submittedName>
        <fullName evidence="9">DHA2 family multidrug resistance protein-like MFS transporter</fullName>
    </submittedName>
</protein>
<gene>
    <name evidence="9" type="ORF">BKA16_000500</name>
</gene>
<comment type="subcellular location">
    <subcellularLocation>
        <location evidence="1">Cell membrane</location>
        <topology evidence="1">Multi-pass membrane protein</topology>
    </subcellularLocation>
</comment>
<evidence type="ECO:0000313" key="9">
    <source>
        <dbReference type="EMBL" id="MBB4133948.1"/>
    </source>
</evidence>
<feature type="transmembrane region" description="Helical" evidence="7">
    <location>
        <begin position="53"/>
        <end position="72"/>
    </location>
</feature>
<evidence type="ECO:0000256" key="1">
    <source>
        <dbReference type="ARBA" id="ARBA00004651"/>
    </source>
</evidence>
<reference evidence="9 10" key="1">
    <citation type="submission" date="2020-08" db="EMBL/GenBank/DDBJ databases">
        <title>Sequencing the genomes of 1000 actinobacteria strains.</title>
        <authorList>
            <person name="Klenk H.-P."/>
        </authorList>
    </citation>
    <scope>NUCLEOTIDE SEQUENCE [LARGE SCALE GENOMIC DNA]</scope>
    <source>
        <strain evidence="9 10">DSM 45298</strain>
    </source>
</reference>
<dbReference type="EMBL" id="JACIFP010000001">
    <property type="protein sequence ID" value="MBB4133948.1"/>
    <property type="molecule type" value="Genomic_DNA"/>
</dbReference>
<organism evidence="9 10">
    <name type="scientific">Gordonia humi</name>
    <dbReference type="NCBI Taxonomy" id="686429"/>
    <lineage>
        <taxon>Bacteria</taxon>
        <taxon>Bacillati</taxon>
        <taxon>Actinomycetota</taxon>
        <taxon>Actinomycetes</taxon>
        <taxon>Mycobacteriales</taxon>
        <taxon>Gordoniaceae</taxon>
        <taxon>Gordonia</taxon>
    </lineage>
</organism>
<dbReference type="Proteomes" id="UP000551501">
    <property type="component" value="Unassembled WGS sequence"/>
</dbReference>
<dbReference type="RefSeq" id="WP_183369126.1">
    <property type="nucleotide sequence ID" value="NZ_BAABHL010000112.1"/>
</dbReference>
<feature type="transmembrane region" description="Helical" evidence="7">
    <location>
        <begin position="409"/>
        <end position="428"/>
    </location>
</feature>
<feature type="transmembrane region" description="Helical" evidence="7">
    <location>
        <begin position="363"/>
        <end position="388"/>
    </location>
</feature>
<proteinExistence type="predicted"/>
<evidence type="ECO:0000256" key="3">
    <source>
        <dbReference type="ARBA" id="ARBA00022475"/>
    </source>
</evidence>
<dbReference type="PANTHER" id="PTHR42718">
    <property type="entry name" value="MAJOR FACILITATOR SUPERFAMILY MULTIDRUG TRANSPORTER MFSC"/>
    <property type="match status" value="1"/>
</dbReference>